<gene>
    <name evidence="1" type="ORF">GARC_3349</name>
</gene>
<reference evidence="1 2" key="1">
    <citation type="journal article" date="2017" name="Antonie Van Leeuwenhoek">
        <title>Rhizobium rhizosphaerae sp. nov., a novel species isolated from rice rhizosphere.</title>
        <authorList>
            <person name="Zhao J.J."/>
            <person name="Zhang J."/>
            <person name="Zhang R.J."/>
            <person name="Zhang C.W."/>
            <person name="Yin H.Q."/>
            <person name="Zhang X.X."/>
        </authorList>
    </citation>
    <scope>NUCLEOTIDE SEQUENCE [LARGE SCALE GENOMIC DNA]</scope>
    <source>
        <strain evidence="1 2">BSs20135</strain>
    </source>
</reference>
<name>K6YQ83_9ALTE</name>
<dbReference type="EMBL" id="BAEO01000051">
    <property type="protein sequence ID" value="GAC20307.1"/>
    <property type="molecule type" value="Genomic_DNA"/>
</dbReference>
<dbReference type="Proteomes" id="UP000006327">
    <property type="component" value="Unassembled WGS sequence"/>
</dbReference>
<keyword evidence="2" id="KW-1185">Reference proteome</keyword>
<dbReference type="AlphaFoldDB" id="K6YQ83"/>
<dbReference type="STRING" id="493475.GARC_3349"/>
<evidence type="ECO:0000313" key="1">
    <source>
        <dbReference type="EMBL" id="GAC20307.1"/>
    </source>
</evidence>
<accession>K6YQ83</accession>
<protein>
    <submittedName>
        <fullName evidence="1">Uncharacterized protein</fullName>
    </submittedName>
</protein>
<comment type="caution">
    <text evidence="1">The sequence shown here is derived from an EMBL/GenBank/DDBJ whole genome shotgun (WGS) entry which is preliminary data.</text>
</comment>
<evidence type="ECO:0000313" key="2">
    <source>
        <dbReference type="Proteomes" id="UP000006327"/>
    </source>
</evidence>
<sequence>MHYYNFKTYNLPDIGAMRITEEKLIEFELFLKAFNNNTLAFQAFVKQSYFAESREEKIIKTQKHLRHRNNFMN</sequence>
<proteinExistence type="predicted"/>
<organism evidence="1 2">
    <name type="scientific">Paraglaciecola arctica BSs20135</name>
    <dbReference type="NCBI Taxonomy" id="493475"/>
    <lineage>
        <taxon>Bacteria</taxon>
        <taxon>Pseudomonadati</taxon>
        <taxon>Pseudomonadota</taxon>
        <taxon>Gammaproteobacteria</taxon>
        <taxon>Alteromonadales</taxon>
        <taxon>Alteromonadaceae</taxon>
        <taxon>Paraglaciecola</taxon>
    </lineage>
</organism>